<keyword evidence="2" id="KW-1185">Reference proteome</keyword>
<dbReference type="AlphaFoldDB" id="A0A4S8MK55"/>
<gene>
    <name evidence="1" type="ORF">K435DRAFT_651773</name>
</gene>
<evidence type="ECO:0000313" key="2">
    <source>
        <dbReference type="Proteomes" id="UP000297245"/>
    </source>
</evidence>
<protein>
    <submittedName>
        <fullName evidence="1">Uncharacterized protein</fullName>
    </submittedName>
</protein>
<evidence type="ECO:0000313" key="1">
    <source>
        <dbReference type="EMBL" id="THV03158.1"/>
    </source>
</evidence>
<accession>A0A4S8MK55</accession>
<sequence>MLHDTDRWCPFRELGTSRKLALRNDGPFDYSRIRTHEGIFSALIFRGILFASPIMERFNRSCYFHDLQDWNTWRASVANISDKVICDPCPYGPSRHCVIENAVTFWESSELLHVYLGDDPGCRSFSDVIDWVTTHHLEDDQKAFPSFGNLNSYLLAIDLVYAGRLDAPTLEELALVVQKLNKGAANALRKMGLVSDKCSVAEVFKRFHTKMVDALSMHRDRMRYDIFTTEHGLCKYSKGKNV</sequence>
<dbReference type="OrthoDB" id="2934473at2759"/>
<organism evidence="1 2">
    <name type="scientific">Dendrothele bispora (strain CBS 962.96)</name>
    <dbReference type="NCBI Taxonomy" id="1314807"/>
    <lineage>
        <taxon>Eukaryota</taxon>
        <taxon>Fungi</taxon>
        <taxon>Dikarya</taxon>
        <taxon>Basidiomycota</taxon>
        <taxon>Agaricomycotina</taxon>
        <taxon>Agaricomycetes</taxon>
        <taxon>Agaricomycetidae</taxon>
        <taxon>Agaricales</taxon>
        <taxon>Agaricales incertae sedis</taxon>
        <taxon>Dendrothele</taxon>
    </lineage>
</organism>
<name>A0A4S8MK55_DENBC</name>
<dbReference type="EMBL" id="ML179069">
    <property type="protein sequence ID" value="THV03158.1"/>
    <property type="molecule type" value="Genomic_DNA"/>
</dbReference>
<proteinExistence type="predicted"/>
<dbReference type="Proteomes" id="UP000297245">
    <property type="component" value="Unassembled WGS sequence"/>
</dbReference>
<reference evidence="1 2" key="1">
    <citation type="journal article" date="2019" name="Nat. Ecol. Evol.">
        <title>Megaphylogeny resolves global patterns of mushroom evolution.</title>
        <authorList>
            <person name="Varga T."/>
            <person name="Krizsan K."/>
            <person name="Foldi C."/>
            <person name="Dima B."/>
            <person name="Sanchez-Garcia M."/>
            <person name="Sanchez-Ramirez S."/>
            <person name="Szollosi G.J."/>
            <person name="Szarkandi J.G."/>
            <person name="Papp V."/>
            <person name="Albert L."/>
            <person name="Andreopoulos W."/>
            <person name="Angelini C."/>
            <person name="Antonin V."/>
            <person name="Barry K.W."/>
            <person name="Bougher N.L."/>
            <person name="Buchanan P."/>
            <person name="Buyck B."/>
            <person name="Bense V."/>
            <person name="Catcheside P."/>
            <person name="Chovatia M."/>
            <person name="Cooper J."/>
            <person name="Damon W."/>
            <person name="Desjardin D."/>
            <person name="Finy P."/>
            <person name="Geml J."/>
            <person name="Haridas S."/>
            <person name="Hughes K."/>
            <person name="Justo A."/>
            <person name="Karasinski D."/>
            <person name="Kautmanova I."/>
            <person name="Kiss B."/>
            <person name="Kocsube S."/>
            <person name="Kotiranta H."/>
            <person name="LaButti K.M."/>
            <person name="Lechner B.E."/>
            <person name="Liimatainen K."/>
            <person name="Lipzen A."/>
            <person name="Lukacs Z."/>
            <person name="Mihaltcheva S."/>
            <person name="Morgado L.N."/>
            <person name="Niskanen T."/>
            <person name="Noordeloos M.E."/>
            <person name="Ohm R.A."/>
            <person name="Ortiz-Santana B."/>
            <person name="Ovrebo C."/>
            <person name="Racz N."/>
            <person name="Riley R."/>
            <person name="Savchenko A."/>
            <person name="Shiryaev A."/>
            <person name="Soop K."/>
            <person name="Spirin V."/>
            <person name="Szebenyi C."/>
            <person name="Tomsovsky M."/>
            <person name="Tulloss R.E."/>
            <person name="Uehling J."/>
            <person name="Grigoriev I.V."/>
            <person name="Vagvolgyi C."/>
            <person name="Papp T."/>
            <person name="Martin F.M."/>
            <person name="Miettinen O."/>
            <person name="Hibbett D.S."/>
            <person name="Nagy L.G."/>
        </authorList>
    </citation>
    <scope>NUCLEOTIDE SEQUENCE [LARGE SCALE GENOMIC DNA]</scope>
    <source>
        <strain evidence="1 2">CBS 962.96</strain>
    </source>
</reference>